<accession>A0ACC0PCP2</accession>
<name>A0ACC0PCP2_RHOML</name>
<gene>
    <name evidence="1" type="ORF">RHMOL_Rhmol03G0072300</name>
</gene>
<keyword evidence="2" id="KW-1185">Reference proteome</keyword>
<organism evidence="1 2">
    <name type="scientific">Rhododendron molle</name>
    <name type="common">Chinese azalea</name>
    <name type="synonym">Azalea mollis</name>
    <dbReference type="NCBI Taxonomy" id="49168"/>
    <lineage>
        <taxon>Eukaryota</taxon>
        <taxon>Viridiplantae</taxon>
        <taxon>Streptophyta</taxon>
        <taxon>Embryophyta</taxon>
        <taxon>Tracheophyta</taxon>
        <taxon>Spermatophyta</taxon>
        <taxon>Magnoliopsida</taxon>
        <taxon>eudicotyledons</taxon>
        <taxon>Gunneridae</taxon>
        <taxon>Pentapetalae</taxon>
        <taxon>asterids</taxon>
        <taxon>Ericales</taxon>
        <taxon>Ericaceae</taxon>
        <taxon>Ericoideae</taxon>
        <taxon>Rhodoreae</taxon>
        <taxon>Rhododendron</taxon>
    </lineage>
</organism>
<dbReference type="EMBL" id="CM046390">
    <property type="protein sequence ID" value="KAI8562911.1"/>
    <property type="molecule type" value="Genomic_DNA"/>
</dbReference>
<comment type="caution">
    <text evidence="1">The sequence shown here is derived from an EMBL/GenBank/DDBJ whole genome shotgun (WGS) entry which is preliminary data.</text>
</comment>
<evidence type="ECO:0000313" key="1">
    <source>
        <dbReference type="EMBL" id="KAI8562911.1"/>
    </source>
</evidence>
<evidence type="ECO:0000313" key="2">
    <source>
        <dbReference type="Proteomes" id="UP001062846"/>
    </source>
</evidence>
<proteinExistence type="predicted"/>
<dbReference type="Proteomes" id="UP001062846">
    <property type="component" value="Chromosome 3"/>
</dbReference>
<sequence>MHRLFVSLVEAMDLSLFKHFICICGDFALLRSLVIWDLLTAGLGVGTRSMPLDALRVHQDWITRRRVWFGVRSGLERTCLVTGQFLFLFVNNHFSMLSRSYVIPVGIVTGSFIISREMGQRKNGGTSISPIRNFQEDQVRKAKVVFKKGKNTQKKRTDRLLNIGVEGCWANCELA</sequence>
<protein>
    <submittedName>
        <fullName evidence="1">Uncharacterized protein</fullName>
    </submittedName>
</protein>
<reference evidence="1" key="1">
    <citation type="submission" date="2022-02" db="EMBL/GenBank/DDBJ databases">
        <title>Plant Genome Project.</title>
        <authorList>
            <person name="Zhang R.-G."/>
        </authorList>
    </citation>
    <scope>NUCLEOTIDE SEQUENCE</scope>
    <source>
        <strain evidence="1">AT1</strain>
    </source>
</reference>